<dbReference type="Gene3D" id="3.30.200.20">
    <property type="entry name" value="Phosphorylase Kinase, domain 1"/>
    <property type="match status" value="1"/>
</dbReference>
<dbReference type="GO" id="GO:0009086">
    <property type="term" value="P:methionine biosynthetic process"/>
    <property type="evidence" value="ECO:0007669"/>
    <property type="project" value="InterPro"/>
</dbReference>
<evidence type="ECO:0000256" key="5">
    <source>
        <dbReference type="ARBA" id="ARBA00022741"/>
    </source>
</evidence>
<reference evidence="9" key="1">
    <citation type="submission" date="2018-06" db="EMBL/GenBank/DDBJ databases">
        <authorList>
            <person name="Zhirakovskaya E."/>
        </authorList>
    </citation>
    <scope>NUCLEOTIDE SEQUENCE</scope>
</reference>
<dbReference type="PANTHER" id="PTHR34273">
    <property type="entry name" value="METHYLTHIORIBOSE KINASE"/>
    <property type="match status" value="1"/>
</dbReference>
<dbReference type="SUPFAM" id="SSF56112">
    <property type="entry name" value="Protein kinase-like (PK-like)"/>
    <property type="match status" value="1"/>
</dbReference>
<evidence type="ECO:0000256" key="2">
    <source>
        <dbReference type="ARBA" id="ARBA00011738"/>
    </source>
</evidence>
<keyword evidence="7" id="KW-0067">ATP-binding</keyword>
<keyword evidence="4 9" id="KW-0808">Transferase</keyword>
<evidence type="ECO:0000313" key="9">
    <source>
        <dbReference type="EMBL" id="VAW12380.1"/>
    </source>
</evidence>
<dbReference type="InterPro" id="IPR011009">
    <property type="entry name" value="Kinase-like_dom_sf"/>
</dbReference>
<comment type="subunit">
    <text evidence="2">Homodimer.</text>
</comment>
<feature type="domain" description="Aminoglycoside phosphotransferase" evidence="8">
    <location>
        <begin position="39"/>
        <end position="278"/>
    </location>
</feature>
<evidence type="ECO:0000256" key="4">
    <source>
        <dbReference type="ARBA" id="ARBA00022679"/>
    </source>
</evidence>
<dbReference type="PANTHER" id="PTHR34273:SF2">
    <property type="entry name" value="METHYLTHIORIBOSE KINASE"/>
    <property type="match status" value="1"/>
</dbReference>
<gene>
    <name evidence="9" type="ORF">MNBD_ALPHA09-118</name>
</gene>
<proteinExistence type="inferred from homology"/>
<comment type="similarity">
    <text evidence="1">Belongs to the methylthioribose kinase family.</text>
</comment>
<name>A0A3B0T686_9ZZZZ</name>
<evidence type="ECO:0000256" key="7">
    <source>
        <dbReference type="ARBA" id="ARBA00022840"/>
    </source>
</evidence>
<dbReference type="EMBL" id="UOEM01000043">
    <property type="protein sequence ID" value="VAW12380.1"/>
    <property type="molecule type" value="Genomic_DNA"/>
</dbReference>
<dbReference type="PIRSF" id="PIRSF031134">
    <property type="entry name" value="MTRK"/>
    <property type="match status" value="1"/>
</dbReference>
<evidence type="ECO:0000259" key="8">
    <source>
        <dbReference type="Pfam" id="PF01636"/>
    </source>
</evidence>
<dbReference type="Pfam" id="PF01636">
    <property type="entry name" value="APH"/>
    <property type="match status" value="1"/>
</dbReference>
<keyword evidence="5" id="KW-0547">Nucleotide-binding</keyword>
<dbReference type="InterPro" id="IPR002575">
    <property type="entry name" value="Aminoglycoside_PTrfase"/>
</dbReference>
<dbReference type="Gene3D" id="3.90.1200.10">
    <property type="match status" value="1"/>
</dbReference>
<dbReference type="NCBIfam" id="TIGR01767">
    <property type="entry name" value="MTRK"/>
    <property type="match status" value="1"/>
</dbReference>
<protein>
    <recommendedName>
        <fullName evidence="3">S-methyl-5-thioribose kinase</fullName>
        <ecNumber evidence="3">2.7.1.100</ecNumber>
    </recommendedName>
</protein>
<dbReference type="GO" id="GO:0005524">
    <property type="term" value="F:ATP binding"/>
    <property type="evidence" value="ECO:0007669"/>
    <property type="project" value="UniProtKB-KW"/>
</dbReference>
<evidence type="ECO:0000256" key="1">
    <source>
        <dbReference type="ARBA" id="ARBA00010165"/>
    </source>
</evidence>
<evidence type="ECO:0000256" key="6">
    <source>
        <dbReference type="ARBA" id="ARBA00022777"/>
    </source>
</evidence>
<keyword evidence="6 9" id="KW-0418">Kinase</keyword>
<dbReference type="AlphaFoldDB" id="A0A3B0T686"/>
<dbReference type="EC" id="2.7.1.100" evidence="3"/>
<dbReference type="InterPro" id="IPR009212">
    <property type="entry name" value="Methylthioribose_kinase"/>
</dbReference>
<sequence length="425" mass="47537">MSDQNTTYEPLDVDTIPSRLGSIAAITKRLGTDASQWTAREVGDGNLNFVFIVTGPKGSVIVKQALPYVRLVGESWPLPLSRAFYEYHALTRQGLRDPQSVPEVFHFDEAQALIVMEYLTPHIILRYSLIGGNRHEGLGRRLGEFCARTLFRGSDLAMDAADRKADLALFAGNGALCDITENLVFSDPYFDAEMNRHTTPQLDRIVATLRADIDLKVEVQHLKAAFCANAETMLHGDLHTGSVMVAADEAIVIDPEFVTYGPMGFDIGMLISNFFMAYYAQPGHASKSDDRTAYQDWILEVTAEIHDVFTVEFSRLWREERTGILYPKSLYEDQGHAIASEQALGHRLNAIWRDCLGFAGIEMHRRILGLAHNADFETIENENLRAECEARALVLGRQLVINRGRLNSMAAVFDLAKFIGRENLL</sequence>
<evidence type="ECO:0000256" key="3">
    <source>
        <dbReference type="ARBA" id="ARBA00012128"/>
    </source>
</evidence>
<dbReference type="GO" id="GO:0046522">
    <property type="term" value="F:S-methyl-5-thioribose kinase activity"/>
    <property type="evidence" value="ECO:0007669"/>
    <property type="project" value="UniProtKB-EC"/>
</dbReference>
<organism evidence="9">
    <name type="scientific">hydrothermal vent metagenome</name>
    <dbReference type="NCBI Taxonomy" id="652676"/>
    <lineage>
        <taxon>unclassified sequences</taxon>
        <taxon>metagenomes</taxon>
        <taxon>ecological metagenomes</taxon>
    </lineage>
</organism>
<accession>A0A3B0T686</accession>